<reference evidence="2 3" key="1">
    <citation type="journal article" date="2017" name="Gigascience">
        <title>Draft genome of the honey bee ectoparasitic mite, Tropilaelaps mercedesae, is shaped by the parasitic life history.</title>
        <authorList>
            <person name="Dong X."/>
            <person name="Armstrong S.D."/>
            <person name="Xia D."/>
            <person name="Makepeace B.L."/>
            <person name="Darby A.C."/>
            <person name="Kadowaki T."/>
        </authorList>
    </citation>
    <scope>NUCLEOTIDE SEQUENCE [LARGE SCALE GENOMIC DNA]</scope>
    <source>
        <strain evidence="2">Wuxi-XJTLU</strain>
    </source>
</reference>
<feature type="compositionally biased region" description="Basic and acidic residues" evidence="1">
    <location>
        <begin position="53"/>
        <end position="68"/>
    </location>
</feature>
<dbReference type="OrthoDB" id="10488319at2759"/>
<name>A0A1V9WZT2_9ACAR</name>
<sequence>MYSNSAQITRLPSCRSRDCSIRQMPVKKRGQESKGLLWRIFGNSVKSKRNKKGHEDRLAQSHRYDSKERRKATPRGSSSFSSESPRTTAPLNRSNVKLQALIEALSVHVLPLLEIQPNESENALVSKNRVLFALNHAAGKALQRENVFDRLKQLRSEARQADTIVASFLEKEGDTRLAAVAAKCAACGSLCSRCATPRASSSSKHEDRDVRSCSSVVSWGPDQVTDFKVSSNEVNGGGYYPEPDSDLFSLSENSSPSAKS</sequence>
<comment type="caution">
    <text evidence="2">The sequence shown here is derived from an EMBL/GenBank/DDBJ whole genome shotgun (WGS) entry which is preliminary data.</text>
</comment>
<organism evidence="2 3">
    <name type="scientific">Tropilaelaps mercedesae</name>
    <dbReference type="NCBI Taxonomy" id="418985"/>
    <lineage>
        <taxon>Eukaryota</taxon>
        <taxon>Metazoa</taxon>
        <taxon>Ecdysozoa</taxon>
        <taxon>Arthropoda</taxon>
        <taxon>Chelicerata</taxon>
        <taxon>Arachnida</taxon>
        <taxon>Acari</taxon>
        <taxon>Parasitiformes</taxon>
        <taxon>Mesostigmata</taxon>
        <taxon>Gamasina</taxon>
        <taxon>Dermanyssoidea</taxon>
        <taxon>Laelapidae</taxon>
        <taxon>Tropilaelaps</taxon>
    </lineage>
</organism>
<gene>
    <name evidence="2" type="ORF">BIW11_13984</name>
</gene>
<feature type="compositionally biased region" description="Polar residues" evidence="1">
    <location>
        <begin position="248"/>
        <end position="260"/>
    </location>
</feature>
<evidence type="ECO:0000256" key="1">
    <source>
        <dbReference type="SAM" id="MobiDB-lite"/>
    </source>
</evidence>
<protein>
    <submittedName>
        <fullName evidence="2">E3 ubiquitin-protein ligase Su(Dx)-like</fullName>
    </submittedName>
</protein>
<dbReference type="InParanoid" id="A0A1V9WZT2"/>
<keyword evidence="3" id="KW-1185">Reference proteome</keyword>
<dbReference type="EMBL" id="MNPL01031424">
    <property type="protein sequence ID" value="OQR66687.1"/>
    <property type="molecule type" value="Genomic_DNA"/>
</dbReference>
<dbReference type="Proteomes" id="UP000192247">
    <property type="component" value="Unassembled WGS sequence"/>
</dbReference>
<dbReference type="AlphaFoldDB" id="A0A1V9WZT2"/>
<accession>A0A1V9WZT2</accession>
<evidence type="ECO:0000313" key="2">
    <source>
        <dbReference type="EMBL" id="OQR66687.1"/>
    </source>
</evidence>
<evidence type="ECO:0000313" key="3">
    <source>
        <dbReference type="Proteomes" id="UP000192247"/>
    </source>
</evidence>
<feature type="region of interest" description="Disordered" evidence="1">
    <location>
        <begin position="230"/>
        <end position="260"/>
    </location>
</feature>
<feature type="region of interest" description="Disordered" evidence="1">
    <location>
        <begin position="47"/>
        <end position="91"/>
    </location>
</feature>
<proteinExistence type="predicted"/>